<dbReference type="AlphaFoldDB" id="V4B7Q3"/>
<sequence>MVRKKYKEHLGTKELNPDIKDKLKQVIDKYLEELAQSQVEITVLTDIKTEDGNKENNSIKDINVNCQNIVDSKSTTNITIKSEPTDVKFSDSRAIMSPPKKRIPRTVDKKEAPKRNMKFEDVMSAVQDFDAMSGLDEPSDASSDFDMLQKLSGKSNEEVSESAYEAESETDQDKTLTSKPKYFTPRRTHFEYKLSDSLNDSLGEITPVKRGIISDNELEDSPVLAKKSAKRKNLMSESGSESDNNALMIDLPTISSKHGHNSNTTSVNSAQKSVAKTDSSQNDEHDVSSLSDNEPLSKRLKGDDSITESDDTFLPGPKIGKKKGKSPAKKLLLKIKRVHNNSSDDNDYNYEISESNDEERTRKNQKSTVPSTDSDVMLVSHEAVVHQLLSNTDTDSNVSGPVKRQRKNITPAVVIDSDDDTSSTAIEPLPVSIGRKVKNKKPPNKKVGLWYGYDPFLDYSDDFDSNSELHPIAVERVSHVVESGKPARSKTAVKNPATPDDKELKFLRQICRSLGIVLRNTKELLGCTTSAEKVTRIRELLENAGMEGEPTMKKVQVLKLQKEVNELNEQNEKLNDEPTRGRPKRLAQTKLAERKKSPYVQDSSMFDGLEEIFDDEGSD</sequence>
<dbReference type="STRING" id="225164.V4B7Q3"/>
<dbReference type="HOGENOM" id="CLU_441660_0_0_1"/>
<evidence type="ECO:0000256" key="1">
    <source>
        <dbReference type="SAM" id="MobiDB-lite"/>
    </source>
</evidence>
<dbReference type="GeneID" id="20240904"/>
<feature type="compositionally biased region" description="Polar residues" evidence="1">
    <location>
        <begin position="235"/>
        <end position="245"/>
    </location>
</feature>
<feature type="region of interest" description="Disordered" evidence="1">
    <location>
        <begin position="568"/>
        <end position="600"/>
    </location>
</feature>
<evidence type="ECO:0000313" key="2">
    <source>
        <dbReference type="EMBL" id="ESO84664.1"/>
    </source>
</evidence>
<evidence type="ECO:0000313" key="3">
    <source>
        <dbReference type="Proteomes" id="UP000030746"/>
    </source>
</evidence>
<dbReference type="CTD" id="20240904"/>
<dbReference type="OrthoDB" id="552755at2759"/>
<feature type="compositionally biased region" description="Basic and acidic residues" evidence="1">
    <location>
        <begin position="568"/>
        <end position="580"/>
    </location>
</feature>
<organism evidence="2 3">
    <name type="scientific">Lottia gigantea</name>
    <name type="common">Giant owl limpet</name>
    <dbReference type="NCBI Taxonomy" id="225164"/>
    <lineage>
        <taxon>Eukaryota</taxon>
        <taxon>Metazoa</taxon>
        <taxon>Spiralia</taxon>
        <taxon>Lophotrochozoa</taxon>
        <taxon>Mollusca</taxon>
        <taxon>Gastropoda</taxon>
        <taxon>Patellogastropoda</taxon>
        <taxon>Lottioidea</taxon>
        <taxon>Lottiidae</taxon>
        <taxon>Lottia</taxon>
    </lineage>
</organism>
<feature type="region of interest" description="Disordered" evidence="1">
    <location>
        <begin position="340"/>
        <end position="374"/>
    </location>
</feature>
<reference evidence="2 3" key="1">
    <citation type="journal article" date="2013" name="Nature">
        <title>Insights into bilaterian evolution from three spiralian genomes.</title>
        <authorList>
            <person name="Simakov O."/>
            <person name="Marletaz F."/>
            <person name="Cho S.J."/>
            <person name="Edsinger-Gonzales E."/>
            <person name="Havlak P."/>
            <person name="Hellsten U."/>
            <person name="Kuo D.H."/>
            <person name="Larsson T."/>
            <person name="Lv J."/>
            <person name="Arendt D."/>
            <person name="Savage R."/>
            <person name="Osoegawa K."/>
            <person name="de Jong P."/>
            <person name="Grimwood J."/>
            <person name="Chapman J.A."/>
            <person name="Shapiro H."/>
            <person name="Aerts A."/>
            <person name="Otillar R.P."/>
            <person name="Terry A.Y."/>
            <person name="Boore J.L."/>
            <person name="Grigoriev I.V."/>
            <person name="Lindberg D.R."/>
            <person name="Seaver E.C."/>
            <person name="Weisblat D.A."/>
            <person name="Putnam N.H."/>
            <person name="Rokhsar D.S."/>
        </authorList>
    </citation>
    <scope>NUCLEOTIDE SEQUENCE [LARGE SCALE GENOMIC DNA]</scope>
</reference>
<protein>
    <recommendedName>
        <fullName evidence="4">Histone chaperone domain-containing protein</fullName>
    </recommendedName>
</protein>
<keyword evidence="3" id="KW-1185">Reference proteome</keyword>
<feature type="region of interest" description="Disordered" evidence="1">
    <location>
        <begin position="195"/>
        <end position="327"/>
    </location>
</feature>
<feature type="compositionally biased region" description="Acidic residues" evidence="1">
    <location>
        <begin position="158"/>
        <end position="170"/>
    </location>
</feature>
<name>V4B7Q3_LOTGI</name>
<feature type="region of interest" description="Disordered" evidence="1">
    <location>
        <begin position="152"/>
        <end position="182"/>
    </location>
</feature>
<dbReference type="EMBL" id="KB203440">
    <property type="protein sequence ID" value="ESO84664.1"/>
    <property type="molecule type" value="Genomic_DNA"/>
</dbReference>
<dbReference type="KEGG" id="lgi:LOTGIDRAFT_168529"/>
<accession>V4B7Q3</accession>
<dbReference type="Proteomes" id="UP000030746">
    <property type="component" value="Unassembled WGS sequence"/>
</dbReference>
<feature type="compositionally biased region" description="Basic and acidic residues" evidence="1">
    <location>
        <begin position="295"/>
        <end position="304"/>
    </location>
</feature>
<gene>
    <name evidence="2" type="ORF">LOTGIDRAFT_168529</name>
</gene>
<dbReference type="OMA" id="NEMQEFT"/>
<feature type="compositionally biased region" description="Polar residues" evidence="1">
    <location>
        <begin position="253"/>
        <end position="280"/>
    </location>
</feature>
<evidence type="ECO:0008006" key="4">
    <source>
        <dbReference type="Google" id="ProtNLM"/>
    </source>
</evidence>
<dbReference type="RefSeq" id="XP_009064655.1">
    <property type="nucleotide sequence ID" value="XM_009066407.1"/>
</dbReference>
<proteinExistence type="predicted"/>